<proteinExistence type="predicted"/>
<keyword evidence="1" id="KW-0677">Repeat</keyword>
<evidence type="ECO:0000259" key="4">
    <source>
        <dbReference type="Pfam" id="PF18052"/>
    </source>
</evidence>
<reference evidence="6" key="3">
    <citation type="submission" date="2015-04" db="UniProtKB">
        <authorList>
            <consortium name="EnsemblPlants"/>
        </authorList>
    </citation>
    <scope>IDENTIFICATION</scope>
    <source>
        <strain evidence="6">cv. Jemalong A17</strain>
    </source>
</reference>
<evidence type="ECO:0000256" key="2">
    <source>
        <dbReference type="ARBA" id="ARBA00022741"/>
    </source>
</evidence>
<keyword evidence="7" id="KW-1185">Reference proteome</keyword>
<evidence type="ECO:0000313" key="5">
    <source>
        <dbReference type="EMBL" id="AES69620.2"/>
    </source>
</evidence>
<dbReference type="PaxDb" id="3880-AES69620"/>
<reference evidence="5 7" key="2">
    <citation type="journal article" date="2014" name="BMC Genomics">
        <title>An improved genome release (version Mt4.0) for the model legume Medicago truncatula.</title>
        <authorList>
            <person name="Tang H."/>
            <person name="Krishnakumar V."/>
            <person name="Bidwell S."/>
            <person name="Rosen B."/>
            <person name="Chan A."/>
            <person name="Zhou S."/>
            <person name="Gentzbittel L."/>
            <person name="Childs K.L."/>
            <person name="Yandell M."/>
            <person name="Gundlach H."/>
            <person name="Mayer K.F."/>
            <person name="Schwartz D.C."/>
            <person name="Town C.D."/>
        </authorList>
    </citation>
    <scope>GENOME REANNOTATION</scope>
    <source>
        <strain evidence="6 7">cv. Jemalong A17</strain>
    </source>
</reference>
<dbReference type="EMBL" id="CM001219">
    <property type="protein sequence ID" value="AES69620.2"/>
    <property type="molecule type" value="Genomic_DNA"/>
</dbReference>
<evidence type="ECO:0000313" key="6">
    <source>
        <dbReference type="EnsemblPlants" id="AES69620"/>
    </source>
</evidence>
<dbReference type="EnsemblPlants" id="AES69620">
    <property type="protein sequence ID" value="AES69620"/>
    <property type="gene ID" value="MTR_3g032360"/>
</dbReference>
<evidence type="ECO:0000256" key="1">
    <source>
        <dbReference type="ARBA" id="ARBA00022737"/>
    </source>
</evidence>
<dbReference type="GO" id="GO:0006952">
    <property type="term" value="P:defense response"/>
    <property type="evidence" value="ECO:0007669"/>
    <property type="project" value="UniProtKB-KW"/>
</dbReference>
<feature type="domain" description="Disease resistance N-terminal" evidence="4">
    <location>
        <begin position="3"/>
        <end position="50"/>
    </location>
</feature>
<dbReference type="InterPro" id="IPR041118">
    <property type="entry name" value="Rx_N"/>
</dbReference>
<keyword evidence="2" id="KW-0547">Nucleotide-binding</keyword>
<keyword evidence="3" id="KW-0611">Plant defense</keyword>
<evidence type="ECO:0000256" key="3">
    <source>
        <dbReference type="ARBA" id="ARBA00022821"/>
    </source>
</evidence>
<accession>G7IX04</accession>
<dbReference type="Gene3D" id="1.20.5.4130">
    <property type="match status" value="1"/>
</dbReference>
<reference evidence="5 7" key="1">
    <citation type="journal article" date="2011" name="Nature">
        <title>The Medicago genome provides insight into the evolution of rhizobial symbioses.</title>
        <authorList>
            <person name="Young N.D."/>
            <person name="Debelle F."/>
            <person name="Oldroyd G.E."/>
            <person name="Geurts R."/>
            <person name="Cannon S.B."/>
            <person name="Udvardi M.K."/>
            <person name="Benedito V.A."/>
            <person name="Mayer K.F."/>
            <person name="Gouzy J."/>
            <person name="Schoof H."/>
            <person name="Van de Peer Y."/>
            <person name="Proost S."/>
            <person name="Cook D.R."/>
            <person name="Meyers B.C."/>
            <person name="Spannagl M."/>
            <person name="Cheung F."/>
            <person name="De Mita S."/>
            <person name="Krishnakumar V."/>
            <person name="Gundlach H."/>
            <person name="Zhou S."/>
            <person name="Mudge J."/>
            <person name="Bharti A.K."/>
            <person name="Murray J.D."/>
            <person name="Naoumkina M.A."/>
            <person name="Rosen B."/>
            <person name="Silverstein K.A."/>
            <person name="Tang H."/>
            <person name="Rombauts S."/>
            <person name="Zhao P.X."/>
            <person name="Zhou P."/>
            <person name="Barbe V."/>
            <person name="Bardou P."/>
            <person name="Bechner M."/>
            <person name="Bellec A."/>
            <person name="Berger A."/>
            <person name="Berges H."/>
            <person name="Bidwell S."/>
            <person name="Bisseling T."/>
            <person name="Choisne N."/>
            <person name="Couloux A."/>
            <person name="Denny R."/>
            <person name="Deshpande S."/>
            <person name="Dai X."/>
            <person name="Doyle J.J."/>
            <person name="Dudez A.M."/>
            <person name="Farmer A.D."/>
            <person name="Fouteau S."/>
            <person name="Franken C."/>
            <person name="Gibelin C."/>
            <person name="Gish J."/>
            <person name="Goldstein S."/>
            <person name="Gonzalez A.J."/>
            <person name="Green P.J."/>
            <person name="Hallab A."/>
            <person name="Hartog M."/>
            <person name="Hua A."/>
            <person name="Humphray S.J."/>
            <person name="Jeong D.H."/>
            <person name="Jing Y."/>
            <person name="Jocker A."/>
            <person name="Kenton S.M."/>
            <person name="Kim D.J."/>
            <person name="Klee K."/>
            <person name="Lai H."/>
            <person name="Lang C."/>
            <person name="Lin S."/>
            <person name="Macmil S.L."/>
            <person name="Magdelenat G."/>
            <person name="Matthews L."/>
            <person name="McCorrison J."/>
            <person name="Monaghan E.L."/>
            <person name="Mun J.H."/>
            <person name="Najar F.Z."/>
            <person name="Nicholson C."/>
            <person name="Noirot C."/>
            <person name="O'Bleness M."/>
            <person name="Paule C.R."/>
            <person name="Poulain J."/>
            <person name="Prion F."/>
            <person name="Qin B."/>
            <person name="Qu C."/>
            <person name="Retzel E.F."/>
            <person name="Riddle C."/>
            <person name="Sallet E."/>
            <person name="Samain S."/>
            <person name="Samson N."/>
            <person name="Sanders I."/>
            <person name="Saurat O."/>
            <person name="Scarpelli C."/>
            <person name="Schiex T."/>
            <person name="Segurens B."/>
            <person name="Severin A.J."/>
            <person name="Sherrier D.J."/>
            <person name="Shi R."/>
            <person name="Sims S."/>
            <person name="Singer S.R."/>
            <person name="Sinharoy S."/>
            <person name="Sterck L."/>
            <person name="Viollet A."/>
            <person name="Wang B.B."/>
            <person name="Wang K."/>
            <person name="Wang M."/>
            <person name="Wang X."/>
            <person name="Warfsmann J."/>
            <person name="Weissenbach J."/>
            <person name="White D.D."/>
            <person name="White J.D."/>
            <person name="Wiley G.B."/>
            <person name="Wincker P."/>
            <person name="Xing Y."/>
            <person name="Yang L."/>
            <person name="Yao Z."/>
            <person name="Ying F."/>
            <person name="Zhai J."/>
            <person name="Zhou L."/>
            <person name="Zuber A."/>
            <person name="Denarie J."/>
            <person name="Dixon R.A."/>
            <person name="May G.D."/>
            <person name="Schwartz D.C."/>
            <person name="Rogers J."/>
            <person name="Quetier F."/>
            <person name="Town C.D."/>
            <person name="Roe B.A."/>
        </authorList>
    </citation>
    <scope>NUCLEOTIDE SEQUENCE [LARGE SCALE GENOMIC DNA]</scope>
    <source>
        <strain evidence="5">A17</strain>
        <strain evidence="6 7">cv. Jemalong A17</strain>
    </source>
</reference>
<dbReference type="AlphaFoldDB" id="G7IX04"/>
<evidence type="ECO:0000313" key="7">
    <source>
        <dbReference type="Proteomes" id="UP000002051"/>
    </source>
</evidence>
<protein>
    <recommendedName>
        <fullName evidence="4">Disease resistance N-terminal domain-containing protein</fullName>
    </recommendedName>
</protein>
<dbReference type="GO" id="GO:0000166">
    <property type="term" value="F:nucleotide binding"/>
    <property type="evidence" value="ECO:0007669"/>
    <property type="project" value="UniProtKB-KW"/>
</dbReference>
<dbReference type="Pfam" id="PF18052">
    <property type="entry name" value="Rx_N"/>
    <property type="match status" value="1"/>
</dbReference>
<dbReference type="HOGENOM" id="CLU_1572978_0_0_1"/>
<accession>A0A0C3VE26</accession>
<dbReference type="Proteomes" id="UP000002051">
    <property type="component" value="Chromosome 3"/>
</dbReference>
<gene>
    <name evidence="5" type="ordered locus">MTR_3g032360</name>
</gene>
<organism evidence="5 7">
    <name type="scientific">Medicago truncatula</name>
    <name type="common">Barrel medic</name>
    <name type="synonym">Medicago tribuloides</name>
    <dbReference type="NCBI Taxonomy" id="3880"/>
    <lineage>
        <taxon>Eukaryota</taxon>
        <taxon>Viridiplantae</taxon>
        <taxon>Streptophyta</taxon>
        <taxon>Embryophyta</taxon>
        <taxon>Tracheophyta</taxon>
        <taxon>Spermatophyta</taxon>
        <taxon>Magnoliopsida</taxon>
        <taxon>eudicotyledons</taxon>
        <taxon>Gunneridae</taxon>
        <taxon>Pentapetalae</taxon>
        <taxon>rosids</taxon>
        <taxon>fabids</taxon>
        <taxon>Fabales</taxon>
        <taxon>Fabaceae</taxon>
        <taxon>Papilionoideae</taxon>
        <taxon>50 kb inversion clade</taxon>
        <taxon>NPAAA clade</taxon>
        <taxon>Hologalegina</taxon>
        <taxon>IRL clade</taxon>
        <taxon>Trifolieae</taxon>
        <taxon>Medicago</taxon>
    </lineage>
</organism>
<sequence length="170" mass="19224">MLNLQAVLDDAKEKQISNPHVKQWLDNLKDVFFDAEDLLQTLDIRDCRCLDSIFILESPSCRSSSLQSLKIKSHKAIGLFKVKLKTLTALEQSLPTTLSRLVIEKDGDIVNTLVKEPLLPISLVSLNIGDLYNMKSFDGNGLQHLSFLEIFTFVIVNNLSHFLKIAFLPR</sequence>
<name>G7IX04_MEDTR</name>